<name>A0A7S2L6Y2_9DINO</name>
<accession>A0A7S2L6Y2</accession>
<protein>
    <submittedName>
        <fullName evidence="1">Uncharacterized protein</fullName>
    </submittedName>
</protein>
<proteinExistence type="predicted"/>
<reference evidence="1" key="1">
    <citation type="submission" date="2021-01" db="EMBL/GenBank/DDBJ databases">
        <authorList>
            <person name="Corre E."/>
            <person name="Pelletier E."/>
            <person name="Niang G."/>
            <person name="Scheremetjew M."/>
            <person name="Finn R."/>
            <person name="Kale V."/>
            <person name="Holt S."/>
            <person name="Cochrane G."/>
            <person name="Meng A."/>
            <person name="Brown T."/>
            <person name="Cohen L."/>
        </authorList>
    </citation>
    <scope>NUCLEOTIDE SEQUENCE</scope>
    <source>
        <strain evidence="1">RCC3387</strain>
    </source>
</reference>
<dbReference type="AlphaFoldDB" id="A0A7S2L6Y2"/>
<evidence type="ECO:0000313" key="1">
    <source>
        <dbReference type="EMBL" id="CAD9597675.1"/>
    </source>
</evidence>
<gene>
    <name evidence="1" type="ORF">BRAN1462_LOCUS36826</name>
</gene>
<dbReference type="EMBL" id="HBGW01057940">
    <property type="protein sequence ID" value="CAD9597675.1"/>
    <property type="molecule type" value="Transcribed_RNA"/>
</dbReference>
<sequence>MAPGQLPLLRDEGGIQLAAEAVFAHYKDKELAVSANGAFWAMAQAAGKNSPEVSTMREAKVPDCLLKVMAHHAWDQTLCGKLRVTLPFITED</sequence>
<organism evidence="1">
    <name type="scientific">Zooxanthella nutricula</name>
    <dbReference type="NCBI Taxonomy" id="1333877"/>
    <lineage>
        <taxon>Eukaryota</taxon>
        <taxon>Sar</taxon>
        <taxon>Alveolata</taxon>
        <taxon>Dinophyceae</taxon>
        <taxon>Peridiniales</taxon>
        <taxon>Peridiniales incertae sedis</taxon>
        <taxon>Zooxanthella</taxon>
    </lineage>
</organism>